<dbReference type="AlphaFoldDB" id="A0A2P2Q2B3"/>
<accession>A0A2P2Q2B3</accession>
<dbReference type="EMBL" id="GGEC01080650">
    <property type="protein sequence ID" value="MBX61134.1"/>
    <property type="molecule type" value="Transcribed_RNA"/>
</dbReference>
<protein>
    <submittedName>
        <fullName evidence="1">Uncharacterized protein</fullName>
    </submittedName>
</protein>
<proteinExistence type="predicted"/>
<sequence length="35" mass="4089">MASCFIDNTLRNKCSSLVYKNFRSMIKVLSSFQKK</sequence>
<organism evidence="1">
    <name type="scientific">Rhizophora mucronata</name>
    <name type="common">Asiatic mangrove</name>
    <dbReference type="NCBI Taxonomy" id="61149"/>
    <lineage>
        <taxon>Eukaryota</taxon>
        <taxon>Viridiplantae</taxon>
        <taxon>Streptophyta</taxon>
        <taxon>Embryophyta</taxon>
        <taxon>Tracheophyta</taxon>
        <taxon>Spermatophyta</taxon>
        <taxon>Magnoliopsida</taxon>
        <taxon>eudicotyledons</taxon>
        <taxon>Gunneridae</taxon>
        <taxon>Pentapetalae</taxon>
        <taxon>rosids</taxon>
        <taxon>fabids</taxon>
        <taxon>Malpighiales</taxon>
        <taxon>Rhizophoraceae</taxon>
        <taxon>Rhizophora</taxon>
    </lineage>
</organism>
<evidence type="ECO:0000313" key="1">
    <source>
        <dbReference type="EMBL" id="MBX61134.1"/>
    </source>
</evidence>
<name>A0A2P2Q2B3_RHIMU</name>
<reference evidence="1" key="1">
    <citation type="submission" date="2018-02" db="EMBL/GenBank/DDBJ databases">
        <title>Rhizophora mucronata_Transcriptome.</title>
        <authorList>
            <person name="Meera S.P."/>
            <person name="Sreeshan A."/>
            <person name="Augustine A."/>
        </authorList>
    </citation>
    <scope>NUCLEOTIDE SEQUENCE</scope>
    <source>
        <tissue evidence="1">Leaf</tissue>
    </source>
</reference>